<protein>
    <recommendedName>
        <fullName evidence="10">Imidazole glycerol phosphate synthase subunit HisH</fullName>
        <ecNumber evidence="10">4.3.2.10</ecNumber>
    </recommendedName>
    <alternativeName>
        <fullName evidence="10">IGP synthase glutaminase subunit</fullName>
        <ecNumber evidence="10">3.5.1.2</ecNumber>
    </alternativeName>
    <alternativeName>
        <fullName evidence="10">IGP synthase subunit HisH</fullName>
    </alternativeName>
    <alternativeName>
        <fullName evidence="10">ImGP synthase subunit HisH</fullName>
        <shortName evidence="10">IGPS subunit HisH</shortName>
    </alternativeName>
</protein>
<dbReference type="CDD" id="cd01748">
    <property type="entry name" value="GATase1_IGP_Synthase"/>
    <property type="match status" value="1"/>
</dbReference>
<evidence type="ECO:0000256" key="1">
    <source>
        <dbReference type="ARBA" id="ARBA00005091"/>
    </source>
</evidence>
<dbReference type="SUPFAM" id="SSF52317">
    <property type="entry name" value="Class I glutamine amidotransferase-like"/>
    <property type="match status" value="1"/>
</dbReference>
<comment type="pathway">
    <text evidence="1 10">Amino-acid biosynthesis; L-histidine biosynthesis; L-histidine from 5-phospho-alpha-D-ribose 1-diphosphate: step 5/9.</text>
</comment>
<name>A0A5S3WZZ0_9GAMM</name>
<dbReference type="OrthoDB" id="9807137at2"/>
<dbReference type="PANTHER" id="PTHR42701:SF1">
    <property type="entry name" value="IMIDAZOLE GLYCEROL PHOSPHATE SYNTHASE SUBUNIT HISH"/>
    <property type="match status" value="1"/>
</dbReference>
<comment type="caution">
    <text evidence="13">The sequence shown here is derived from an EMBL/GenBank/DDBJ whole genome shotgun (WGS) entry which is preliminary data.</text>
</comment>
<dbReference type="Pfam" id="PF00117">
    <property type="entry name" value="GATase"/>
    <property type="match status" value="1"/>
</dbReference>
<dbReference type="HAMAP" id="MF_00278">
    <property type="entry name" value="HisH"/>
    <property type="match status" value="1"/>
</dbReference>
<evidence type="ECO:0000256" key="5">
    <source>
        <dbReference type="ARBA" id="ARBA00022962"/>
    </source>
</evidence>
<dbReference type="PIRSF" id="PIRSF000495">
    <property type="entry name" value="Amidotransf_hisH"/>
    <property type="match status" value="1"/>
</dbReference>
<keyword evidence="5 10" id="KW-0315">Glutamine amidotransferase</keyword>
<dbReference type="EC" id="3.5.1.2" evidence="10"/>
<dbReference type="UniPathway" id="UPA00031">
    <property type="reaction ID" value="UER00010"/>
</dbReference>
<dbReference type="NCBIfam" id="TIGR01855">
    <property type="entry name" value="IMP_synth_hisH"/>
    <property type="match status" value="1"/>
</dbReference>
<dbReference type="GO" id="GO:0016829">
    <property type="term" value="F:lyase activity"/>
    <property type="evidence" value="ECO:0007669"/>
    <property type="project" value="UniProtKB-KW"/>
</dbReference>
<dbReference type="InterPro" id="IPR017926">
    <property type="entry name" value="GATASE"/>
</dbReference>
<keyword evidence="3 10" id="KW-0028">Amino-acid biosynthesis</keyword>
<reference evidence="14" key="2">
    <citation type="submission" date="2019-06" db="EMBL/GenBank/DDBJ databases">
        <title>Co-occurence of chitin degradation, pigmentation and bioactivity in marine Pseudoalteromonas.</title>
        <authorList>
            <person name="Sonnenschein E.C."/>
            <person name="Bech P.K."/>
        </authorList>
    </citation>
    <scope>NUCLEOTIDE SEQUENCE [LARGE SCALE GENOMIC DNA]</scope>
    <source>
        <strain evidence="14">S2599</strain>
    </source>
</reference>
<evidence type="ECO:0000256" key="2">
    <source>
        <dbReference type="ARBA" id="ARBA00011152"/>
    </source>
</evidence>
<dbReference type="Gene3D" id="3.40.50.880">
    <property type="match status" value="1"/>
</dbReference>
<keyword evidence="6 10" id="KW-0368">Histidine biosynthesis</keyword>
<accession>A0A5S3WZZ0</accession>
<comment type="catalytic activity">
    <reaction evidence="8 10">
        <text>5-[(5-phospho-1-deoxy-D-ribulos-1-ylimino)methylamino]-1-(5-phospho-beta-D-ribosyl)imidazole-4-carboxamide + L-glutamine = D-erythro-1-(imidazol-4-yl)glycerol 3-phosphate + 5-amino-1-(5-phospho-beta-D-ribosyl)imidazole-4-carboxamide + L-glutamate + H(+)</text>
        <dbReference type="Rhea" id="RHEA:24793"/>
        <dbReference type="ChEBI" id="CHEBI:15378"/>
        <dbReference type="ChEBI" id="CHEBI:29985"/>
        <dbReference type="ChEBI" id="CHEBI:58278"/>
        <dbReference type="ChEBI" id="CHEBI:58359"/>
        <dbReference type="ChEBI" id="CHEBI:58475"/>
        <dbReference type="ChEBI" id="CHEBI:58525"/>
        <dbReference type="EC" id="4.3.2.10"/>
    </reaction>
</comment>
<feature type="active site" description="Nucleophile" evidence="10 11">
    <location>
        <position position="80"/>
    </location>
</feature>
<evidence type="ECO:0000256" key="3">
    <source>
        <dbReference type="ARBA" id="ARBA00022605"/>
    </source>
</evidence>
<dbReference type="InterPro" id="IPR010139">
    <property type="entry name" value="Imidazole-glycPsynth_HisH"/>
</dbReference>
<dbReference type="Proteomes" id="UP000306719">
    <property type="component" value="Unassembled WGS sequence"/>
</dbReference>
<dbReference type="RefSeq" id="WP_138545327.1">
    <property type="nucleotide sequence ID" value="NZ_PNCJ01000017.1"/>
</dbReference>
<dbReference type="EMBL" id="PNCJ01000017">
    <property type="protein sequence ID" value="TMP36644.1"/>
    <property type="molecule type" value="Genomic_DNA"/>
</dbReference>
<dbReference type="PANTHER" id="PTHR42701">
    <property type="entry name" value="IMIDAZOLE GLYCEROL PHOSPHATE SYNTHASE SUBUNIT HISH"/>
    <property type="match status" value="1"/>
</dbReference>
<dbReference type="EC" id="4.3.2.10" evidence="10"/>
<evidence type="ECO:0000256" key="4">
    <source>
        <dbReference type="ARBA" id="ARBA00022801"/>
    </source>
</evidence>
<dbReference type="InterPro" id="IPR029062">
    <property type="entry name" value="Class_I_gatase-like"/>
</dbReference>
<evidence type="ECO:0000256" key="6">
    <source>
        <dbReference type="ARBA" id="ARBA00023102"/>
    </source>
</evidence>
<evidence type="ECO:0000313" key="14">
    <source>
        <dbReference type="Proteomes" id="UP000306719"/>
    </source>
</evidence>
<keyword evidence="10" id="KW-0963">Cytoplasm</keyword>
<dbReference type="AlphaFoldDB" id="A0A5S3WZZ0"/>
<feature type="active site" evidence="10 11">
    <location>
        <position position="185"/>
    </location>
</feature>
<dbReference type="PROSITE" id="PS51273">
    <property type="entry name" value="GATASE_TYPE_1"/>
    <property type="match status" value="1"/>
</dbReference>
<feature type="domain" description="Glutamine amidotransferase" evidence="12">
    <location>
        <begin position="3"/>
        <end position="200"/>
    </location>
</feature>
<evidence type="ECO:0000256" key="11">
    <source>
        <dbReference type="PIRSR" id="PIRSR000495-1"/>
    </source>
</evidence>
<comment type="function">
    <text evidence="10">IGPS catalyzes the conversion of PRFAR and glutamine to IGP, AICAR and glutamate. The HisH subunit catalyzes the hydrolysis of glutamine to glutamate and ammonia as part of the synthesis of IGP and AICAR. The resulting ammonia molecule is channeled to the active site of HisF.</text>
</comment>
<evidence type="ECO:0000259" key="12">
    <source>
        <dbReference type="Pfam" id="PF00117"/>
    </source>
</evidence>
<organism evidence="13 14">
    <name type="scientific">Pseudoalteromonas rubra</name>
    <dbReference type="NCBI Taxonomy" id="43658"/>
    <lineage>
        <taxon>Bacteria</taxon>
        <taxon>Pseudomonadati</taxon>
        <taxon>Pseudomonadota</taxon>
        <taxon>Gammaproteobacteria</taxon>
        <taxon>Alteromonadales</taxon>
        <taxon>Pseudoalteromonadaceae</taxon>
        <taxon>Pseudoalteromonas</taxon>
    </lineage>
</organism>
<dbReference type="GO" id="GO:0004359">
    <property type="term" value="F:glutaminase activity"/>
    <property type="evidence" value="ECO:0007669"/>
    <property type="project" value="UniProtKB-EC"/>
</dbReference>
<dbReference type="GO" id="GO:0005737">
    <property type="term" value="C:cytoplasm"/>
    <property type="evidence" value="ECO:0007669"/>
    <property type="project" value="UniProtKB-SubCell"/>
</dbReference>
<evidence type="ECO:0000256" key="9">
    <source>
        <dbReference type="ARBA" id="ARBA00049534"/>
    </source>
</evidence>
<sequence length="205" mass="23065">MFVIIDYGTGNSGSILNMLRKVGVEGCVSNDPEIIKSSKALILPGVGAFDNAIKKFDDSGLRGLIEEEVLVNKKPFLGVCLGMQLLFDRSDEGVLNGLGWIPGSVKRFNFDDISTKLKVPHMGWSIVKSPNNSELFFDGFEEHRFYFVHSYHVVCDPKYVIGTAQYGYEFVCAVRKDNIWATQFHPEKSHKFGIQLFKQFVNLVC</sequence>
<gene>
    <name evidence="10 13" type="primary">hisH</name>
    <name evidence="13" type="ORF">CWB98_13535</name>
</gene>
<evidence type="ECO:0000313" key="13">
    <source>
        <dbReference type="EMBL" id="TMP36644.1"/>
    </source>
</evidence>
<dbReference type="GO" id="GO:0000105">
    <property type="term" value="P:L-histidine biosynthetic process"/>
    <property type="evidence" value="ECO:0007669"/>
    <property type="project" value="UniProtKB-UniRule"/>
</dbReference>
<comment type="subunit">
    <text evidence="2 10">Heterodimer of HisH and HisF.</text>
</comment>
<comment type="catalytic activity">
    <reaction evidence="9 10">
        <text>L-glutamine + H2O = L-glutamate + NH4(+)</text>
        <dbReference type="Rhea" id="RHEA:15889"/>
        <dbReference type="ChEBI" id="CHEBI:15377"/>
        <dbReference type="ChEBI" id="CHEBI:28938"/>
        <dbReference type="ChEBI" id="CHEBI:29985"/>
        <dbReference type="ChEBI" id="CHEBI:58359"/>
        <dbReference type="EC" id="3.5.1.2"/>
    </reaction>
</comment>
<dbReference type="GO" id="GO:0000107">
    <property type="term" value="F:imidazoleglycerol-phosphate synthase activity"/>
    <property type="evidence" value="ECO:0007669"/>
    <property type="project" value="UniProtKB-UniRule"/>
</dbReference>
<evidence type="ECO:0000256" key="7">
    <source>
        <dbReference type="ARBA" id="ARBA00023239"/>
    </source>
</evidence>
<feature type="active site" evidence="10 11">
    <location>
        <position position="187"/>
    </location>
</feature>
<keyword evidence="4 10" id="KW-0378">Hydrolase</keyword>
<reference evidence="13 14" key="1">
    <citation type="submission" date="2018-01" db="EMBL/GenBank/DDBJ databases">
        <authorList>
            <person name="Paulsen S."/>
            <person name="Gram L.K."/>
        </authorList>
    </citation>
    <scope>NUCLEOTIDE SEQUENCE [LARGE SCALE GENOMIC DNA]</scope>
    <source>
        <strain evidence="13 14">S2599</strain>
    </source>
</reference>
<keyword evidence="7 10" id="KW-0456">Lyase</keyword>
<comment type="subcellular location">
    <subcellularLocation>
        <location evidence="10">Cytoplasm</location>
    </subcellularLocation>
</comment>
<evidence type="ECO:0000256" key="10">
    <source>
        <dbReference type="HAMAP-Rule" id="MF_00278"/>
    </source>
</evidence>
<proteinExistence type="inferred from homology"/>
<evidence type="ECO:0000256" key="8">
    <source>
        <dbReference type="ARBA" id="ARBA00047838"/>
    </source>
</evidence>